<feature type="transmembrane region" description="Helical" evidence="1">
    <location>
        <begin position="112"/>
        <end position="130"/>
    </location>
</feature>
<dbReference type="Proteomes" id="UP000316471">
    <property type="component" value="Unassembled WGS sequence"/>
</dbReference>
<gene>
    <name evidence="2" type="ORF">IP93_02698</name>
</gene>
<sequence>MRQVFSSARIENVEAVAQLLRDEGIEVRISDGRSYKGSRRGTFSYSDDNTRRPAVWVVQSEDQIRARDLLRKAGLLDSTRPGESSYLAPNFRSEEERYGKPSAQKRAWRIKAGLMLGIAVILGLAMVHSLRQVATPAPELASPPFDGRVAPTLDGIAMAVLNAEIPNTVMPVVCVSVDGRNPLPDVMRGIGSRDHLIVPANHCVRNADVDKGSIHGTSGQDAEILDVTAFRPSAPDAGTVEFSAYHHRMWARYKTFEVRHVDGQWKVVKTLRHVST</sequence>
<evidence type="ECO:0000313" key="3">
    <source>
        <dbReference type="Proteomes" id="UP000316471"/>
    </source>
</evidence>
<name>A0A562LI80_9GAMM</name>
<dbReference type="OrthoDB" id="5955962at2"/>
<evidence type="ECO:0000256" key="1">
    <source>
        <dbReference type="SAM" id="Phobius"/>
    </source>
</evidence>
<keyword evidence="1" id="KW-0812">Transmembrane</keyword>
<dbReference type="RefSeq" id="WP_144816521.1">
    <property type="nucleotide sequence ID" value="NZ_VLKP01000012.1"/>
</dbReference>
<keyword evidence="3" id="KW-1185">Reference proteome</keyword>
<proteinExistence type="predicted"/>
<protein>
    <recommendedName>
        <fullName evidence="4">Signal transducing protein</fullName>
    </recommendedName>
</protein>
<reference evidence="2 3" key="1">
    <citation type="journal article" date="2015" name="Stand. Genomic Sci.">
        <title>Genomic Encyclopedia of Bacterial and Archaeal Type Strains, Phase III: the genomes of soil and plant-associated and newly described type strains.</title>
        <authorList>
            <person name="Whitman W.B."/>
            <person name="Woyke T."/>
            <person name="Klenk H.P."/>
            <person name="Zhou Y."/>
            <person name="Lilburn T.G."/>
            <person name="Beck B.J."/>
            <person name="De Vos P."/>
            <person name="Vandamme P."/>
            <person name="Eisen J.A."/>
            <person name="Garrity G."/>
            <person name="Hugenholtz P."/>
            <person name="Kyrpides N.C."/>
        </authorList>
    </citation>
    <scope>NUCLEOTIDE SEQUENCE [LARGE SCALE GENOMIC DNA]</scope>
    <source>
        <strain evidence="2 3">CGMCC 1.10136</strain>
    </source>
</reference>
<dbReference type="EMBL" id="VLKP01000012">
    <property type="protein sequence ID" value="TWI07344.1"/>
    <property type="molecule type" value="Genomic_DNA"/>
</dbReference>
<evidence type="ECO:0008006" key="4">
    <source>
        <dbReference type="Google" id="ProtNLM"/>
    </source>
</evidence>
<comment type="caution">
    <text evidence="2">The sequence shown here is derived from an EMBL/GenBank/DDBJ whole genome shotgun (WGS) entry which is preliminary data.</text>
</comment>
<keyword evidence="1" id="KW-1133">Transmembrane helix</keyword>
<keyword evidence="1" id="KW-0472">Membrane</keyword>
<organism evidence="2 3">
    <name type="scientific">Aerolutibacter ruishenii</name>
    <dbReference type="NCBI Taxonomy" id="686800"/>
    <lineage>
        <taxon>Bacteria</taxon>
        <taxon>Pseudomonadati</taxon>
        <taxon>Pseudomonadota</taxon>
        <taxon>Gammaproteobacteria</taxon>
        <taxon>Lysobacterales</taxon>
        <taxon>Lysobacteraceae</taxon>
        <taxon>Aerolutibacter</taxon>
    </lineage>
</organism>
<dbReference type="AlphaFoldDB" id="A0A562LI80"/>
<accession>A0A562LI80</accession>
<evidence type="ECO:0000313" key="2">
    <source>
        <dbReference type="EMBL" id="TWI07344.1"/>
    </source>
</evidence>